<dbReference type="EMBL" id="CP113836">
    <property type="protein sequence ID" value="WAL65908.1"/>
    <property type="molecule type" value="Genomic_DNA"/>
</dbReference>
<feature type="domain" description="PIN" evidence="7">
    <location>
        <begin position="2"/>
        <end position="122"/>
    </location>
</feature>
<comment type="function">
    <text evidence="6">Toxic component of a toxin-antitoxin (TA) system. An RNase.</text>
</comment>
<feature type="binding site" evidence="6">
    <location>
        <position position="5"/>
    </location>
    <ligand>
        <name>Mg(2+)</name>
        <dbReference type="ChEBI" id="CHEBI:18420"/>
    </ligand>
</feature>
<dbReference type="PANTHER" id="PTHR42188">
    <property type="entry name" value="23S RRNA-SPECIFIC ENDONUCLEASE VAPC20"/>
    <property type="match status" value="1"/>
</dbReference>
<dbReference type="Proteomes" id="UP001163203">
    <property type="component" value="Chromosome"/>
</dbReference>
<keyword evidence="4 6" id="KW-0378">Hydrolase</keyword>
<evidence type="ECO:0000256" key="2">
    <source>
        <dbReference type="ARBA" id="ARBA00022722"/>
    </source>
</evidence>
<protein>
    <recommendedName>
        <fullName evidence="6">Ribonuclease VapC</fullName>
        <shortName evidence="6">RNase VapC</shortName>
        <ecNumber evidence="6">3.1.-.-</ecNumber>
    </recommendedName>
    <alternativeName>
        <fullName evidence="6">Toxin VapC</fullName>
    </alternativeName>
</protein>
<keyword evidence="6" id="KW-0800">Toxin</keyword>
<dbReference type="Gene3D" id="3.40.50.1010">
    <property type="entry name" value="5'-nuclease"/>
    <property type="match status" value="1"/>
</dbReference>
<keyword evidence="5 6" id="KW-0460">Magnesium</keyword>
<keyword evidence="1 6" id="KW-1277">Toxin-antitoxin system</keyword>
<dbReference type="SUPFAM" id="SSF88723">
    <property type="entry name" value="PIN domain-like"/>
    <property type="match status" value="1"/>
</dbReference>
<keyword evidence="3 6" id="KW-0479">Metal-binding</keyword>
<evidence type="ECO:0000256" key="6">
    <source>
        <dbReference type="HAMAP-Rule" id="MF_00265"/>
    </source>
</evidence>
<evidence type="ECO:0000256" key="4">
    <source>
        <dbReference type="ARBA" id="ARBA00022801"/>
    </source>
</evidence>
<evidence type="ECO:0000256" key="3">
    <source>
        <dbReference type="ARBA" id="ARBA00022723"/>
    </source>
</evidence>
<dbReference type="InterPro" id="IPR029060">
    <property type="entry name" value="PIN-like_dom_sf"/>
</dbReference>
<proteinExistence type="inferred from homology"/>
<dbReference type="InterPro" id="IPR039018">
    <property type="entry name" value="VapC20-like"/>
</dbReference>
<evidence type="ECO:0000256" key="5">
    <source>
        <dbReference type="ARBA" id="ARBA00022842"/>
    </source>
</evidence>
<keyword evidence="9" id="KW-1185">Reference proteome</keyword>
<dbReference type="InterPro" id="IPR022907">
    <property type="entry name" value="VapC_family"/>
</dbReference>
<dbReference type="RefSeq" id="WP_268756054.1">
    <property type="nucleotide sequence ID" value="NZ_CP113836.1"/>
</dbReference>
<feature type="binding site" evidence="6">
    <location>
        <position position="101"/>
    </location>
    <ligand>
        <name>Mg(2+)</name>
        <dbReference type="ChEBI" id="CHEBI:18420"/>
    </ligand>
</feature>
<comment type="similarity">
    <text evidence="6">Belongs to the PINc/VapC protein family.</text>
</comment>
<accession>A0ABY7B3V2</accession>
<dbReference type="PANTHER" id="PTHR42188:SF1">
    <property type="entry name" value="23S RRNA-SPECIFIC ENDONUCLEASE VAPC20"/>
    <property type="match status" value="1"/>
</dbReference>
<dbReference type="InterPro" id="IPR002716">
    <property type="entry name" value="PIN_dom"/>
</dbReference>
<evidence type="ECO:0000259" key="7">
    <source>
        <dbReference type="Pfam" id="PF01850"/>
    </source>
</evidence>
<name>A0ABY7B3V2_9PSEU</name>
<comment type="cofactor">
    <cofactor evidence="6">
        <name>Mg(2+)</name>
        <dbReference type="ChEBI" id="CHEBI:18420"/>
    </cofactor>
</comment>
<dbReference type="HAMAP" id="MF_00265">
    <property type="entry name" value="VapC_Nob1"/>
    <property type="match status" value="1"/>
</dbReference>
<evidence type="ECO:0000313" key="8">
    <source>
        <dbReference type="EMBL" id="WAL65908.1"/>
    </source>
</evidence>
<evidence type="ECO:0000313" key="9">
    <source>
        <dbReference type="Proteomes" id="UP001163203"/>
    </source>
</evidence>
<gene>
    <name evidence="6" type="primary">vapC</name>
    <name evidence="8" type="ORF">ORV05_34490</name>
</gene>
<reference evidence="8" key="1">
    <citation type="submission" date="2022-11" db="EMBL/GenBank/DDBJ databases">
        <authorList>
            <person name="Mo P."/>
        </authorList>
    </citation>
    <scope>NUCLEOTIDE SEQUENCE</scope>
    <source>
        <strain evidence="8">HUAS 11-8</strain>
    </source>
</reference>
<keyword evidence="2 6" id="KW-0540">Nuclease</keyword>
<organism evidence="8 9">
    <name type="scientific">Amycolatopsis cynarae</name>
    <dbReference type="NCBI Taxonomy" id="2995223"/>
    <lineage>
        <taxon>Bacteria</taxon>
        <taxon>Bacillati</taxon>
        <taxon>Actinomycetota</taxon>
        <taxon>Actinomycetes</taxon>
        <taxon>Pseudonocardiales</taxon>
        <taxon>Pseudonocardiaceae</taxon>
        <taxon>Amycolatopsis</taxon>
    </lineage>
</organism>
<dbReference type="Pfam" id="PF01850">
    <property type="entry name" value="PIN"/>
    <property type="match status" value="1"/>
</dbReference>
<dbReference type="EC" id="3.1.-.-" evidence="6"/>
<evidence type="ECO:0000256" key="1">
    <source>
        <dbReference type="ARBA" id="ARBA00022649"/>
    </source>
</evidence>
<sequence>MIICDTAPIVAAALYKDPDHHRCVELFTGLRLANRELLLPSPIVAEVGYLLGAKAGARSEAFFLRALADRDFIPVDLTSADYARMAELVEQYHDLPLGTSDASVIALAERLDVEEVATLDLRHFTVVRPRHVKAFTLLP</sequence>